<dbReference type="RefSeq" id="XP_008616596.1">
    <property type="nucleotide sequence ID" value="XM_008618374.1"/>
</dbReference>
<evidence type="ECO:0000313" key="2">
    <source>
        <dbReference type="Proteomes" id="UP000030762"/>
    </source>
</evidence>
<reference evidence="1 2" key="1">
    <citation type="submission" date="2012-04" db="EMBL/GenBank/DDBJ databases">
        <title>The Genome Sequence of Saprolegnia declina VS20.</title>
        <authorList>
            <consortium name="The Broad Institute Genome Sequencing Platform"/>
            <person name="Russ C."/>
            <person name="Nusbaum C."/>
            <person name="Tyler B."/>
            <person name="van West P."/>
            <person name="Dieguez-Uribeondo J."/>
            <person name="de Bruijn I."/>
            <person name="Tripathy S."/>
            <person name="Jiang R."/>
            <person name="Young S.K."/>
            <person name="Zeng Q."/>
            <person name="Gargeya S."/>
            <person name="Fitzgerald M."/>
            <person name="Haas B."/>
            <person name="Abouelleil A."/>
            <person name="Alvarado L."/>
            <person name="Arachchi H.M."/>
            <person name="Berlin A."/>
            <person name="Chapman S.B."/>
            <person name="Goldberg J."/>
            <person name="Griggs A."/>
            <person name="Gujja S."/>
            <person name="Hansen M."/>
            <person name="Howarth C."/>
            <person name="Imamovic A."/>
            <person name="Larimer J."/>
            <person name="McCowen C."/>
            <person name="Montmayeur A."/>
            <person name="Murphy C."/>
            <person name="Neiman D."/>
            <person name="Pearson M."/>
            <person name="Priest M."/>
            <person name="Roberts A."/>
            <person name="Saif S."/>
            <person name="Shea T."/>
            <person name="Sisk P."/>
            <person name="Sykes S."/>
            <person name="Wortman J."/>
            <person name="Nusbaum C."/>
            <person name="Birren B."/>
        </authorList>
    </citation>
    <scope>NUCLEOTIDE SEQUENCE [LARGE SCALE GENOMIC DNA]</scope>
    <source>
        <strain evidence="1 2">VS20</strain>
    </source>
</reference>
<sequence length="515" mass="57682">MAVRLNARRCPSAIPEATMTTRRRPNPMAVLAVPELVELMARYVQNIWSLTEFIASLPPPAVTPHLAAIAALAALPDVVRIQWPKVYVLSLPDDATLQHLLEAQALGAIVAVMDVDRDGPDARTPRELLRRLQPVVNHVTVVTNLSHIQALQSMLCACPRLHSLVFEHSHHWAGITMSMVADVFANLPLAQLRTLVLRGKFPASAALAIASMLRNGCCTRLGLANVEFVNLRAEDRATLCEAIATCTTLRDLCIEKTIDISTRFLQQEQLPHQLQHFRLDVSTPRELFFHNCSDAVMTSLSSMLSEAPRLTQLEGRFVTQLAETHEVLSRLTTLRIEVCALDEKLLNRLVALVPRLVSLRQLDLHEFSVKPRIGASLATALTQCAKLQYLSAVAETMEAMKWLATVLSGCPQLHAIKLQLLSRCYDDLIELVRSLQAASPALRWIVLEKQAWPISGQAKKTKTLAAMNVTLEYVDMDMCSERERDTYAYWDAKAAKHQRLVVFLYYCPKYRFVFD</sequence>
<dbReference type="InterPro" id="IPR032675">
    <property type="entry name" value="LRR_dom_sf"/>
</dbReference>
<gene>
    <name evidence="1" type="ORF">SDRG_12309</name>
</gene>
<dbReference type="InParanoid" id="T0PX00"/>
<dbReference type="OMA" id="IWSLTEF"/>
<dbReference type="AlphaFoldDB" id="T0PX00"/>
<proteinExistence type="predicted"/>
<accession>T0PX00</accession>
<keyword evidence="2" id="KW-1185">Reference proteome</keyword>
<dbReference type="Gene3D" id="3.80.10.10">
    <property type="entry name" value="Ribonuclease Inhibitor"/>
    <property type="match status" value="1"/>
</dbReference>
<dbReference type="GeneID" id="19953036"/>
<feature type="non-terminal residue" evidence="1">
    <location>
        <position position="1"/>
    </location>
</feature>
<organism evidence="1 2">
    <name type="scientific">Saprolegnia diclina (strain VS20)</name>
    <dbReference type="NCBI Taxonomy" id="1156394"/>
    <lineage>
        <taxon>Eukaryota</taxon>
        <taxon>Sar</taxon>
        <taxon>Stramenopiles</taxon>
        <taxon>Oomycota</taxon>
        <taxon>Saprolegniomycetes</taxon>
        <taxon>Saprolegniales</taxon>
        <taxon>Saprolegniaceae</taxon>
        <taxon>Saprolegnia</taxon>
    </lineage>
</organism>
<dbReference type="SUPFAM" id="SSF52047">
    <property type="entry name" value="RNI-like"/>
    <property type="match status" value="1"/>
</dbReference>
<name>T0PX00_SAPDV</name>
<dbReference type="OrthoDB" id="10315021at2759"/>
<dbReference type="Proteomes" id="UP000030762">
    <property type="component" value="Unassembled WGS sequence"/>
</dbReference>
<dbReference type="EMBL" id="JH767179">
    <property type="protein sequence ID" value="EQC30029.1"/>
    <property type="molecule type" value="Genomic_DNA"/>
</dbReference>
<evidence type="ECO:0000313" key="1">
    <source>
        <dbReference type="EMBL" id="EQC30029.1"/>
    </source>
</evidence>
<protein>
    <recommendedName>
        <fullName evidence="3">F-box domain-containing protein</fullName>
    </recommendedName>
</protein>
<evidence type="ECO:0008006" key="3">
    <source>
        <dbReference type="Google" id="ProtNLM"/>
    </source>
</evidence>
<dbReference type="VEuPathDB" id="FungiDB:SDRG_12309"/>